<keyword evidence="6 7" id="KW-0472">Membrane</keyword>
<comment type="subcellular location">
    <subcellularLocation>
        <location evidence="1">Membrane</location>
        <topology evidence="1">Multi-pass membrane protein</topology>
    </subcellularLocation>
</comment>
<keyword evidence="4 7" id="KW-0812">Transmembrane</keyword>
<sequence>MLLLFCLSAVYSVLIPEMQGFSQTVRSYLAIWPFWLLIETIQAVVELSWLAFGYGVPGISNRPLVAGSVAEFWGRRWNRLFGDWLFRVCFRPLSRNPYGALFFTFLVSALIHELLVSVPLWLVYRVNCFGWMVFYFVIQAVAVVVERKWLRKNPFLNRCFTWLSVVGPVPLILNRGTLLIFHLSSS</sequence>
<accession>A0A8D5FJY9</accession>
<dbReference type="PANTHER" id="PTHR31595:SF57">
    <property type="entry name" value="OS04G0481900 PROTEIN"/>
    <property type="match status" value="1"/>
</dbReference>
<reference evidence="9" key="1">
    <citation type="submission" date="2020-09" db="EMBL/GenBank/DDBJ databases">
        <title>Desulfogranum mesoprofundum gen. nov., sp. nov., a novel mesophilic, sulfate-reducing chemolithoautotroph isolated from a deep-sea hydrothermal vent chimney in the Suiyo Seamount.</title>
        <authorList>
            <person name="Hashimoto Y."/>
            <person name="Nakagawa S."/>
        </authorList>
    </citation>
    <scope>NUCLEOTIDE SEQUENCE</scope>
    <source>
        <strain evidence="9">KT2</strain>
    </source>
</reference>
<dbReference type="Proteomes" id="UP000826725">
    <property type="component" value="Chromosome"/>
</dbReference>
<dbReference type="GO" id="GO:0016020">
    <property type="term" value="C:membrane"/>
    <property type="evidence" value="ECO:0007669"/>
    <property type="project" value="UniProtKB-SubCell"/>
</dbReference>
<dbReference type="AlphaFoldDB" id="A0A8D5FJY9"/>
<evidence type="ECO:0000313" key="9">
    <source>
        <dbReference type="EMBL" id="BCL63012.1"/>
    </source>
</evidence>
<dbReference type="EMBL" id="AP024086">
    <property type="protein sequence ID" value="BCL63012.1"/>
    <property type="molecule type" value="Genomic_DNA"/>
</dbReference>
<dbReference type="Pfam" id="PF13813">
    <property type="entry name" value="MBOAT_2"/>
    <property type="match status" value="1"/>
</dbReference>
<dbReference type="KEGG" id="dbk:DGMP_37050"/>
<evidence type="ECO:0000256" key="6">
    <source>
        <dbReference type="ARBA" id="ARBA00023136"/>
    </source>
</evidence>
<evidence type="ECO:0000256" key="7">
    <source>
        <dbReference type="SAM" id="Phobius"/>
    </source>
</evidence>
<keyword evidence="3" id="KW-0808">Transferase</keyword>
<evidence type="ECO:0000313" key="10">
    <source>
        <dbReference type="Proteomes" id="UP000826725"/>
    </source>
</evidence>
<feature type="transmembrane region" description="Helical" evidence="7">
    <location>
        <begin position="129"/>
        <end position="147"/>
    </location>
</feature>
<dbReference type="GO" id="GO:0006629">
    <property type="term" value="P:lipid metabolic process"/>
    <property type="evidence" value="ECO:0007669"/>
    <property type="project" value="InterPro"/>
</dbReference>
<proteinExistence type="predicted"/>
<dbReference type="GO" id="GO:0008374">
    <property type="term" value="F:O-acyltransferase activity"/>
    <property type="evidence" value="ECO:0007669"/>
    <property type="project" value="InterPro"/>
</dbReference>
<dbReference type="InterPro" id="IPR032805">
    <property type="entry name" value="Wax_synthase_dom"/>
</dbReference>
<dbReference type="InterPro" id="IPR044851">
    <property type="entry name" value="Wax_synthase"/>
</dbReference>
<evidence type="ECO:0000256" key="4">
    <source>
        <dbReference type="ARBA" id="ARBA00022692"/>
    </source>
</evidence>
<evidence type="ECO:0000256" key="1">
    <source>
        <dbReference type="ARBA" id="ARBA00004141"/>
    </source>
</evidence>
<feature type="domain" description="Wax synthase" evidence="8">
    <location>
        <begin position="58"/>
        <end position="115"/>
    </location>
</feature>
<keyword evidence="5 7" id="KW-1133">Transmembrane helix</keyword>
<feature type="transmembrane region" description="Helical" evidence="7">
    <location>
        <begin position="30"/>
        <end position="52"/>
    </location>
</feature>
<organism evidence="9 10">
    <name type="scientific">Desulfomarina profundi</name>
    <dbReference type="NCBI Taxonomy" id="2772557"/>
    <lineage>
        <taxon>Bacteria</taxon>
        <taxon>Pseudomonadati</taxon>
        <taxon>Thermodesulfobacteriota</taxon>
        <taxon>Desulfobulbia</taxon>
        <taxon>Desulfobulbales</taxon>
        <taxon>Desulfobulbaceae</taxon>
        <taxon>Desulfomarina</taxon>
    </lineage>
</organism>
<feature type="transmembrane region" description="Helical" evidence="7">
    <location>
        <begin position="159"/>
        <end position="183"/>
    </location>
</feature>
<dbReference type="PANTHER" id="PTHR31595">
    <property type="entry name" value="LONG-CHAIN-ALCOHOL O-FATTY-ACYLTRANSFERASE 3-RELATED"/>
    <property type="match status" value="1"/>
</dbReference>
<evidence type="ECO:0000259" key="8">
    <source>
        <dbReference type="Pfam" id="PF13813"/>
    </source>
</evidence>
<evidence type="ECO:0000256" key="2">
    <source>
        <dbReference type="ARBA" id="ARBA00005179"/>
    </source>
</evidence>
<evidence type="ECO:0000256" key="5">
    <source>
        <dbReference type="ARBA" id="ARBA00022989"/>
    </source>
</evidence>
<gene>
    <name evidence="9" type="ORF">DGMP_37050</name>
</gene>
<name>A0A8D5FJY9_9BACT</name>
<comment type="pathway">
    <text evidence="2">Secondary metabolite biosynthesis.</text>
</comment>
<evidence type="ECO:0000256" key="3">
    <source>
        <dbReference type="ARBA" id="ARBA00022679"/>
    </source>
</evidence>
<protein>
    <recommendedName>
        <fullName evidence="8">Wax synthase domain-containing protein</fullName>
    </recommendedName>
</protein>
<feature type="transmembrane region" description="Helical" evidence="7">
    <location>
        <begin position="100"/>
        <end position="123"/>
    </location>
</feature>
<keyword evidence="10" id="KW-1185">Reference proteome</keyword>